<evidence type="ECO:0000256" key="3">
    <source>
        <dbReference type="ARBA" id="ARBA00022771"/>
    </source>
</evidence>
<dbReference type="InterPro" id="IPR036236">
    <property type="entry name" value="Znf_C2H2_sf"/>
</dbReference>
<dbReference type="GeneID" id="126882524"/>
<evidence type="ECO:0000256" key="5">
    <source>
        <dbReference type="PROSITE-ProRule" id="PRU00042"/>
    </source>
</evidence>
<evidence type="ECO:0000256" key="4">
    <source>
        <dbReference type="ARBA" id="ARBA00022833"/>
    </source>
</evidence>
<dbReference type="Gene3D" id="3.30.160.60">
    <property type="entry name" value="Classic Zinc Finger"/>
    <property type="match status" value="3"/>
</dbReference>
<keyword evidence="8" id="KW-1185">Reference proteome</keyword>
<protein>
    <recommendedName>
        <fullName evidence="6">C2H2-type domain-containing protein</fullName>
    </recommendedName>
</protein>
<dbReference type="PANTHER" id="PTHR24408">
    <property type="entry name" value="ZINC FINGER PROTEIN"/>
    <property type="match status" value="1"/>
</dbReference>
<name>A0ABM5JZT1_DIAVI</name>
<evidence type="ECO:0000256" key="2">
    <source>
        <dbReference type="ARBA" id="ARBA00022737"/>
    </source>
</evidence>
<dbReference type="Pfam" id="PF13909">
    <property type="entry name" value="zf-H2C2_5"/>
    <property type="match status" value="1"/>
</dbReference>
<dbReference type="EnsemblMetazoa" id="XM_050647491.1">
    <property type="protein sequence ID" value="XP_050503448.1"/>
    <property type="gene ID" value="LOC126882524"/>
</dbReference>
<dbReference type="PANTHER" id="PTHR24408:SF58">
    <property type="entry name" value="TRANSCRIPTION FACTOR (TFIIIA), PUTATIVE (AFU_ORTHOLOGUE AFUA_1G05150)-RELATED"/>
    <property type="match status" value="1"/>
</dbReference>
<organism evidence="7 8">
    <name type="scientific">Diabrotica virgifera virgifera</name>
    <name type="common">western corn rootworm</name>
    <dbReference type="NCBI Taxonomy" id="50390"/>
    <lineage>
        <taxon>Eukaryota</taxon>
        <taxon>Metazoa</taxon>
        <taxon>Ecdysozoa</taxon>
        <taxon>Arthropoda</taxon>
        <taxon>Hexapoda</taxon>
        <taxon>Insecta</taxon>
        <taxon>Pterygota</taxon>
        <taxon>Neoptera</taxon>
        <taxon>Endopterygota</taxon>
        <taxon>Coleoptera</taxon>
        <taxon>Polyphaga</taxon>
        <taxon>Cucujiformia</taxon>
        <taxon>Chrysomeloidea</taxon>
        <taxon>Chrysomelidae</taxon>
        <taxon>Galerucinae</taxon>
        <taxon>Diabroticina</taxon>
        <taxon>Diabroticites</taxon>
        <taxon>Diabrotica</taxon>
    </lineage>
</organism>
<sequence length="165" mass="19274">MGCPFIVVIKPLTIALKKCSELGRMRYYCMQCGKSYSLKKNLRRHQTVECGKEKTFICPYCDKRYYYKQELTIHMKMKHETIIRYQKSTSNAHRVAGSKPAGKKGGYSQYVCLNCGKGYKNNHSLQCHLNTDCGRPKDKKCEYCDYSTKRSNDMKKHLARYHQSI</sequence>
<accession>A0ABM5JZT1</accession>
<evidence type="ECO:0000256" key="1">
    <source>
        <dbReference type="ARBA" id="ARBA00022723"/>
    </source>
</evidence>
<dbReference type="RefSeq" id="XP_050503448.1">
    <property type="nucleotide sequence ID" value="XM_050647491.1"/>
</dbReference>
<evidence type="ECO:0000313" key="8">
    <source>
        <dbReference type="Proteomes" id="UP001652700"/>
    </source>
</evidence>
<keyword evidence="4" id="KW-0862">Zinc</keyword>
<dbReference type="InterPro" id="IPR013087">
    <property type="entry name" value="Znf_C2H2_type"/>
</dbReference>
<keyword evidence="1" id="KW-0479">Metal-binding</keyword>
<keyword evidence="2" id="KW-0677">Repeat</keyword>
<proteinExistence type="predicted"/>
<dbReference type="PROSITE" id="PS50157">
    <property type="entry name" value="ZINC_FINGER_C2H2_2"/>
    <property type="match status" value="3"/>
</dbReference>
<reference evidence="7" key="1">
    <citation type="submission" date="2025-05" db="UniProtKB">
        <authorList>
            <consortium name="EnsemblMetazoa"/>
        </authorList>
    </citation>
    <scope>IDENTIFICATION</scope>
</reference>
<keyword evidence="3 5" id="KW-0863">Zinc-finger</keyword>
<feature type="domain" description="C2H2-type" evidence="6">
    <location>
        <begin position="110"/>
        <end position="137"/>
    </location>
</feature>
<evidence type="ECO:0000313" key="7">
    <source>
        <dbReference type="EnsemblMetazoa" id="XP_050503448.1"/>
    </source>
</evidence>
<feature type="domain" description="C2H2-type" evidence="6">
    <location>
        <begin position="27"/>
        <end position="54"/>
    </location>
</feature>
<dbReference type="SMART" id="SM00355">
    <property type="entry name" value="ZnF_C2H2"/>
    <property type="match status" value="4"/>
</dbReference>
<dbReference type="PROSITE" id="PS00028">
    <property type="entry name" value="ZINC_FINGER_C2H2_1"/>
    <property type="match status" value="1"/>
</dbReference>
<dbReference type="Proteomes" id="UP001652700">
    <property type="component" value="Unplaced"/>
</dbReference>
<evidence type="ECO:0000259" key="6">
    <source>
        <dbReference type="PROSITE" id="PS50157"/>
    </source>
</evidence>
<feature type="domain" description="C2H2-type" evidence="6">
    <location>
        <begin position="56"/>
        <end position="79"/>
    </location>
</feature>
<dbReference type="SUPFAM" id="SSF57667">
    <property type="entry name" value="beta-beta-alpha zinc fingers"/>
    <property type="match status" value="2"/>
</dbReference>
<dbReference type="Pfam" id="PF00096">
    <property type="entry name" value="zf-C2H2"/>
    <property type="match status" value="2"/>
</dbReference>